<evidence type="ECO:0000256" key="2">
    <source>
        <dbReference type="ARBA" id="ARBA00022729"/>
    </source>
</evidence>
<reference evidence="7 8" key="1">
    <citation type="submission" date="2023-04" db="EMBL/GenBank/DDBJ databases">
        <title>Luteimonas sp. M1R5S18.</title>
        <authorList>
            <person name="Sun J.-Q."/>
        </authorList>
    </citation>
    <scope>NUCLEOTIDE SEQUENCE [LARGE SCALE GENOMIC DNA]</scope>
    <source>
        <strain evidence="7 8">M1R5S18</strain>
    </source>
</reference>
<comment type="caution">
    <text evidence="7">The sequence shown here is derived from an EMBL/GenBank/DDBJ whole genome shotgun (WGS) entry which is preliminary data.</text>
</comment>
<dbReference type="Pfam" id="PF16889">
    <property type="entry name" value="Hepar_II_III_N"/>
    <property type="match status" value="1"/>
</dbReference>
<dbReference type="InterPro" id="IPR012480">
    <property type="entry name" value="Hepar_II_III_C"/>
</dbReference>
<dbReference type="Pfam" id="PF07940">
    <property type="entry name" value="Hepar_II_III_C"/>
    <property type="match status" value="1"/>
</dbReference>
<name>A0ABT6JMB7_9GAMM</name>
<keyword evidence="8" id="KW-1185">Reference proteome</keyword>
<dbReference type="InterPro" id="IPR008929">
    <property type="entry name" value="Chondroitin_lyas"/>
</dbReference>
<organism evidence="7 8">
    <name type="scientific">Luteimonas rhizosphaericola</name>
    <dbReference type="NCBI Taxonomy" id="3042024"/>
    <lineage>
        <taxon>Bacteria</taxon>
        <taxon>Pseudomonadati</taxon>
        <taxon>Pseudomonadota</taxon>
        <taxon>Gammaproteobacteria</taxon>
        <taxon>Lysobacterales</taxon>
        <taxon>Lysobacteraceae</taxon>
        <taxon>Luteimonas</taxon>
    </lineage>
</organism>
<keyword evidence="4 7" id="KW-0456">Lyase</keyword>
<protein>
    <submittedName>
        <fullName evidence="7">Alginate lyase family protein</fullName>
    </submittedName>
</protein>
<evidence type="ECO:0000259" key="5">
    <source>
        <dbReference type="Pfam" id="PF07940"/>
    </source>
</evidence>
<comment type="subcellular location">
    <subcellularLocation>
        <location evidence="1">Periplasm</location>
    </subcellularLocation>
</comment>
<dbReference type="EMBL" id="JARXRN010000028">
    <property type="protein sequence ID" value="MDH5831829.1"/>
    <property type="molecule type" value="Genomic_DNA"/>
</dbReference>
<keyword evidence="3" id="KW-0574">Periplasm</keyword>
<gene>
    <name evidence="7" type="ORF">QFW80_15010</name>
</gene>
<evidence type="ECO:0000313" key="7">
    <source>
        <dbReference type="EMBL" id="MDH5831829.1"/>
    </source>
</evidence>
<evidence type="ECO:0000256" key="3">
    <source>
        <dbReference type="ARBA" id="ARBA00022764"/>
    </source>
</evidence>
<dbReference type="InterPro" id="IPR031680">
    <property type="entry name" value="Hepar_II_III_N"/>
</dbReference>
<dbReference type="GO" id="GO:0016829">
    <property type="term" value="F:lyase activity"/>
    <property type="evidence" value="ECO:0007669"/>
    <property type="project" value="UniProtKB-KW"/>
</dbReference>
<evidence type="ECO:0000256" key="4">
    <source>
        <dbReference type="ARBA" id="ARBA00023239"/>
    </source>
</evidence>
<dbReference type="PANTHER" id="PTHR39210">
    <property type="entry name" value="HEPARIN-SULFATE LYASE"/>
    <property type="match status" value="1"/>
</dbReference>
<proteinExistence type="predicted"/>
<dbReference type="Proteomes" id="UP001156831">
    <property type="component" value="Unassembled WGS sequence"/>
</dbReference>
<dbReference type="SUPFAM" id="SSF48230">
    <property type="entry name" value="Chondroitin AC/alginate lyase"/>
    <property type="match status" value="1"/>
</dbReference>
<evidence type="ECO:0000259" key="6">
    <source>
        <dbReference type="Pfam" id="PF16889"/>
    </source>
</evidence>
<keyword evidence="2" id="KW-0732">Signal</keyword>
<evidence type="ECO:0000313" key="8">
    <source>
        <dbReference type="Proteomes" id="UP001156831"/>
    </source>
</evidence>
<feature type="domain" description="Heparin-sulfate lyase N-terminal" evidence="6">
    <location>
        <begin position="42"/>
        <end position="263"/>
    </location>
</feature>
<sequence length="525" mass="59459">MDGVPAIEMEDFASIIAKGYDEQAASGFRPRSDLPAHPIAVPLDWDMDPFQDRNWSFQLHAWRMLPRIWGRYFSSERDSRYLREAMGFIVDWHRFHYVEGRTSRFGWYDMAAGLRAMHLAMVLCLVEDGQADLTDEERVALDVLVQAHLDALRDKSFISEGNHGVFQMHGLQLLSIASGHFARDNAYTSETLRELLRAQFTSQAVHTENSPYYHLFGIRLFSGIRPGLFPDVAEDIAATLARAKELSAWLSFPDGTILNVGDSEGKGVPMPRARQLAAEFVGKTGRQYASVDLAASGYCVVRTVPGTPAARARALYVVGSHHIDSHSHADELSFVYFHDGAPLFIDSGKYSYNKDRLREYFVSDHAHNLLVLEDRPHAPSGTRLRGSALTHFRPEESGYRIKGVVRRGSDFRHSRTIVYQPDARIAIRDHVETPDRSKRVTLFHLAEDAEAVAREAHVDILRKGRVVARIRPRGTPERIEVVRGVETPHEFQGWFSPRYRQKVPASVVKIVYPPEQSLIWTAITF</sequence>
<evidence type="ECO:0000256" key="1">
    <source>
        <dbReference type="ARBA" id="ARBA00004418"/>
    </source>
</evidence>
<accession>A0ABT6JMB7</accession>
<dbReference type="Gene3D" id="2.70.98.70">
    <property type="match status" value="1"/>
</dbReference>
<feature type="domain" description="Heparinase II/III-like C-terminal" evidence="5">
    <location>
        <begin position="289"/>
        <end position="513"/>
    </location>
</feature>
<dbReference type="PANTHER" id="PTHR39210:SF1">
    <property type="entry name" value="HEPARIN-SULFATE LYASE"/>
    <property type="match status" value="1"/>
</dbReference>
<dbReference type="Gene3D" id="1.50.10.100">
    <property type="entry name" value="Chondroitin AC/alginate lyase"/>
    <property type="match status" value="1"/>
</dbReference>
<dbReference type="RefSeq" id="WP_280602784.1">
    <property type="nucleotide sequence ID" value="NZ_JARXRN010000028.1"/>
</dbReference>